<protein>
    <submittedName>
        <fullName evidence="2">Uncharacterized protein</fullName>
    </submittedName>
</protein>
<dbReference type="AlphaFoldDB" id="A0A9J5YYP2"/>
<dbReference type="Proteomes" id="UP000824120">
    <property type="component" value="Chromosome 5"/>
</dbReference>
<evidence type="ECO:0000313" key="3">
    <source>
        <dbReference type="Proteomes" id="UP000824120"/>
    </source>
</evidence>
<accession>A0A9J5YYP2</accession>
<dbReference type="OrthoDB" id="1328074at2759"/>
<sequence>MLSLSQYLMKTLNFMYLKFQWKHGHLGTKKNKKAEKNEEAEACASPSTLGDSPKGRTLPFVPLRKALKEQDKKGDERSNRYFTE</sequence>
<proteinExistence type="predicted"/>
<feature type="compositionally biased region" description="Basic and acidic residues" evidence="1">
    <location>
        <begin position="66"/>
        <end position="84"/>
    </location>
</feature>
<evidence type="ECO:0000256" key="1">
    <source>
        <dbReference type="SAM" id="MobiDB-lite"/>
    </source>
</evidence>
<comment type="caution">
    <text evidence="2">The sequence shown here is derived from an EMBL/GenBank/DDBJ whole genome shotgun (WGS) entry which is preliminary data.</text>
</comment>
<gene>
    <name evidence="2" type="ORF">H5410_027022</name>
</gene>
<evidence type="ECO:0000313" key="2">
    <source>
        <dbReference type="EMBL" id="KAG5605530.1"/>
    </source>
</evidence>
<name>A0A9J5YYP2_SOLCO</name>
<feature type="region of interest" description="Disordered" evidence="1">
    <location>
        <begin position="28"/>
        <end position="84"/>
    </location>
</feature>
<reference evidence="2 3" key="1">
    <citation type="submission" date="2020-09" db="EMBL/GenBank/DDBJ databases">
        <title>De no assembly of potato wild relative species, Solanum commersonii.</title>
        <authorList>
            <person name="Cho K."/>
        </authorList>
    </citation>
    <scope>NUCLEOTIDE SEQUENCE [LARGE SCALE GENOMIC DNA]</scope>
    <source>
        <strain evidence="2">LZ3.2</strain>
        <tissue evidence="2">Leaf</tissue>
    </source>
</reference>
<keyword evidence="3" id="KW-1185">Reference proteome</keyword>
<organism evidence="2 3">
    <name type="scientific">Solanum commersonii</name>
    <name type="common">Commerson's wild potato</name>
    <name type="synonym">Commerson's nightshade</name>
    <dbReference type="NCBI Taxonomy" id="4109"/>
    <lineage>
        <taxon>Eukaryota</taxon>
        <taxon>Viridiplantae</taxon>
        <taxon>Streptophyta</taxon>
        <taxon>Embryophyta</taxon>
        <taxon>Tracheophyta</taxon>
        <taxon>Spermatophyta</taxon>
        <taxon>Magnoliopsida</taxon>
        <taxon>eudicotyledons</taxon>
        <taxon>Gunneridae</taxon>
        <taxon>Pentapetalae</taxon>
        <taxon>asterids</taxon>
        <taxon>lamiids</taxon>
        <taxon>Solanales</taxon>
        <taxon>Solanaceae</taxon>
        <taxon>Solanoideae</taxon>
        <taxon>Solaneae</taxon>
        <taxon>Solanum</taxon>
    </lineage>
</organism>
<dbReference type="EMBL" id="JACXVP010000005">
    <property type="protein sequence ID" value="KAG5605530.1"/>
    <property type="molecule type" value="Genomic_DNA"/>
</dbReference>